<feature type="domain" description="Glycosyl transferase family 1" evidence="1">
    <location>
        <begin position="145"/>
        <end position="293"/>
    </location>
</feature>
<evidence type="ECO:0000259" key="2">
    <source>
        <dbReference type="Pfam" id="PF13439"/>
    </source>
</evidence>
<dbReference type="PANTHER" id="PTHR12526">
    <property type="entry name" value="GLYCOSYLTRANSFERASE"/>
    <property type="match status" value="1"/>
</dbReference>
<dbReference type="InterPro" id="IPR001296">
    <property type="entry name" value="Glyco_trans_1"/>
</dbReference>
<dbReference type="EMBL" id="BSEC01000001">
    <property type="protein sequence ID" value="GLI94937.1"/>
    <property type="molecule type" value="Genomic_DNA"/>
</dbReference>
<organism evidence="3 4">
    <name type="scientific">Methylocystis echinoides</name>
    <dbReference type="NCBI Taxonomy" id="29468"/>
    <lineage>
        <taxon>Bacteria</taxon>
        <taxon>Pseudomonadati</taxon>
        <taxon>Pseudomonadota</taxon>
        <taxon>Alphaproteobacteria</taxon>
        <taxon>Hyphomicrobiales</taxon>
        <taxon>Methylocystaceae</taxon>
        <taxon>Methylocystis</taxon>
    </lineage>
</organism>
<protein>
    <submittedName>
        <fullName evidence="3">Glycosyl transferase</fullName>
    </submittedName>
</protein>
<dbReference type="InterPro" id="IPR028098">
    <property type="entry name" value="Glyco_trans_4-like_N"/>
</dbReference>
<evidence type="ECO:0000259" key="1">
    <source>
        <dbReference type="Pfam" id="PF00534"/>
    </source>
</evidence>
<name>A0A9W6GXR7_9HYPH</name>
<dbReference type="Pfam" id="PF00534">
    <property type="entry name" value="Glycos_transf_1"/>
    <property type="match status" value="1"/>
</dbReference>
<sequence length="320" mass="34989">MSLEGAMPTLHHDWPRIGKSGVTIFGMDKQPGVEPTLIGRLARLFRARSATTIVTHHAGPFLYAGPAARLAGVKRIIHVEHDVWHYESPRRRRVMRAVAQFVRPQIIAVSDKLEPTLVGVFPGHKVKTIANGVNVASFSLDRLAARRQLDLGAASKVIGAVGRLEVVKGHDVLIESLLFLPQDVTLVIIGDGSQRASLESMARAISVSDRVRFIGHRDDVANLYAAFDVFCQPSRNEGLPLAVLEAQACDVPVIASAVGDMASAVCPHSGALVTPEAPRELASKLWEAFLRPKMHSPIQFVQEHFGWDRTLAEYRSAMEV</sequence>
<keyword evidence="3" id="KW-0808">Transferase</keyword>
<feature type="domain" description="Glycosyltransferase subfamily 4-like N-terminal" evidence="2">
    <location>
        <begin position="21"/>
        <end position="135"/>
    </location>
</feature>
<accession>A0A9W6GXR7</accession>
<dbReference type="GO" id="GO:0016757">
    <property type="term" value="F:glycosyltransferase activity"/>
    <property type="evidence" value="ECO:0007669"/>
    <property type="project" value="InterPro"/>
</dbReference>
<dbReference type="Proteomes" id="UP001144323">
    <property type="component" value="Unassembled WGS sequence"/>
</dbReference>
<reference evidence="3" key="1">
    <citation type="journal article" date="2023" name="Int. J. Syst. Evol. Microbiol.">
        <title>Methylocystis iwaonis sp. nov., a type II methane-oxidizing bacterium from surface soil of a rice paddy field in Japan, and emended description of the genus Methylocystis (ex Whittenbury et al. 1970) Bowman et al. 1993.</title>
        <authorList>
            <person name="Kaise H."/>
            <person name="Sawadogo J.B."/>
            <person name="Alam M.S."/>
            <person name="Ueno C."/>
            <person name="Dianou D."/>
            <person name="Shinjo R."/>
            <person name="Asakawa S."/>
        </authorList>
    </citation>
    <scope>NUCLEOTIDE SEQUENCE</scope>
    <source>
        <strain evidence="3">LMG27198</strain>
    </source>
</reference>
<dbReference type="Gene3D" id="3.40.50.2000">
    <property type="entry name" value="Glycogen Phosphorylase B"/>
    <property type="match status" value="2"/>
</dbReference>
<dbReference type="SUPFAM" id="SSF53756">
    <property type="entry name" value="UDP-Glycosyltransferase/glycogen phosphorylase"/>
    <property type="match status" value="1"/>
</dbReference>
<dbReference type="Pfam" id="PF13439">
    <property type="entry name" value="Glyco_transf_4"/>
    <property type="match status" value="1"/>
</dbReference>
<evidence type="ECO:0000313" key="4">
    <source>
        <dbReference type="Proteomes" id="UP001144323"/>
    </source>
</evidence>
<proteinExistence type="predicted"/>
<evidence type="ECO:0000313" key="3">
    <source>
        <dbReference type="EMBL" id="GLI94937.1"/>
    </source>
</evidence>
<gene>
    <name evidence="3" type="ORF">LMG27198_39290</name>
</gene>
<comment type="caution">
    <text evidence="3">The sequence shown here is derived from an EMBL/GenBank/DDBJ whole genome shotgun (WGS) entry which is preliminary data.</text>
</comment>
<keyword evidence="4" id="KW-1185">Reference proteome</keyword>
<dbReference type="AlphaFoldDB" id="A0A9W6GXR7"/>